<dbReference type="SUPFAM" id="SSF54637">
    <property type="entry name" value="Thioesterase/thiol ester dehydrase-isomerase"/>
    <property type="match status" value="1"/>
</dbReference>
<dbReference type="InterPro" id="IPR039298">
    <property type="entry name" value="ACOT13"/>
</dbReference>
<accession>A0A9W7ZQ46</accession>
<comment type="caution">
    <text evidence="5">The sequence shown here is derived from an EMBL/GenBank/DDBJ whole genome shotgun (WGS) entry which is preliminary data.</text>
</comment>
<gene>
    <name evidence="5" type="ORF">H4219_006173</name>
</gene>
<dbReference type="InterPro" id="IPR003736">
    <property type="entry name" value="PAAI_dom"/>
</dbReference>
<feature type="region of interest" description="Disordered" evidence="3">
    <location>
        <begin position="151"/>
        <end position="172"/>
    </location>
</feature>
<feature type="domain" description="Thioesterase" evidence="4">
    <location>
        <begin position="56"/>
        <end position="132"/>
    </location>
</feature>
<dbReference type="Proteomes" id="UP001150538">
    <property type="component" value="Unassembled WGS sequence"/>
</dbReference>
<dbReference type="AlphaFoldDB" id="A0A9W7ZQ46"/>
<dbReference type="Gene3D" id="3.10.129.10">
    <property type="entry name" value="Hotdog Thioesterase"/>
    <property type="match status" value="1"/>
</dbReference>
<sequence length="172" mass="18515">MTSTSRVLAHTKAYWDMLVKKGQFTSIAMGKLVVKSAKPGFVVAEIPVEKDHENSYGTAHGGWIGSLVDAGGSLAIASHGLPSTGVSTDINVSYIRAVKPSTMLKMECECLKLGKTLASTEVRLSCDEGNIVAVGRHTKYVVEAWKHYAKQQEQQGSSGEEIQSTSFPKSKL</sequence>
<dbReference type="InterPro" id="IPR029069">
    <property type="entry name" value="HotDog_dom_sf"/>
</dbReference>
<reference evidence="5" key="1">
    <citation type="submission" date="2022-07" db="EMBL/GenBank/DDBJ databases">
        <title>Phylogenomic reconstructions and comparative analyses of Kickxellomycotina fungi.</title>
        <authorList>
            <person name="Reynolds N.K."/>
            <person name="Stajich J.E."/>
            <person name="Barry K."/>
            <person name="Grigoriev I.V."/>
            <person name="Crous P."/>
            <person name="Smith M.E."/>
        </authorList>
    </citation>
    <scope>NUCLEOTIDE SEQUENCE</scope>
    <source>
        <strain evidence="5">NBRC 100468</strain>
    </source>
</reference>
<dbReference type="Pfam" id="PF03061">
    <property type="entry name" value="4HBT"/>
    <property type="match status" value="1"/>
</dbReference>
<name>A0A9W7ZQ46_9FUNG</name>
<dbReference type="EMBL" id="JANBPU010000556">
    <property type="protein sequence ID" value="KAJ1910581.1"/>
    <property type="molecule type" value="Genomic_DNA"/>
</dbReference>
<dbReference type="GO" id="GO:0047617">
    <property type="term" value="F:fatty acyl-CoA hydrolase activity"/>
    <property type="evidence" value="ECO:0007669"/>
    <property type="project" value="InterPro"/>
</dbReference>
<evidence type="ECO:0000313" key="5">
    <source>
        <dbReference type="EMBL" id="KAJ1910581.1"/>
    </source>
</evidence>
<evidence type="ECO:0000256" key="1">
    <source>
        <dbReference type="ARBA" id="ARBA00008324"/>
    </source>
</evidence>
<dbReference type="CDD" id="cd03443">
    <property type="entry name" value="PaaI_thioesterase"/>
    <property type="match status" value="1"/>
</dbReference>
<evidence type="ECO:0000256" key="3">
    <source>
        <dbReference type="SAM" id="MobiDB-lite"/>
    </source>
</evidence>
<dbReference type="PANTHER" id="PTHR21660">
    <property type="entry name" value="THIOESTERASE SUPERFAMILY MEMBER-RELATED"/>
    <property type="match status" value="1"/>
</dbReference>
<proteinExistence type="inferred from homology"/>
<organism evidence="5 6">
    <name type="scientific">Mycoemilia scoparia</name>
    <dbReference type="NCBI Taxonomy" id="417184"/>
    <lineage>
        <taxon>Eukaryota</taxon>
        <taxon>Fungi</taxon>
        <taxon>Fungi incertae sedis</taxon>
        <taxon>Zoopagomycota</taxon>
        <taxon>Kickxellomycotina</taxon>
        <taxon>Kickxellomycetes</taxon>
        <taxon>Kickxellales</taxon>
        <taxon>Kickxellaceae</taxon>
        <taxon>Mycoemilia</taxon>
    </lineage>
</organism>
<evidence type="ECO:0000313" key="6">
    <source>
        <dbReference type="Proteomes" id="UP001150538"/>
    </source>
</evidence>
<dbReference type="NCBIfam" id="TIGR00369">
    <property type="entry name" value="unchar_dom_1"/>
    <property type="match status" value="1"/>
</dbReference>
<dbReference type="InterPro" id="IPR006683">
    <property type="entry name" value="Thioestr_dom"/>
</dbReference>
<evidence type="ECO:0000256" key="2">
    <source>
        <dbReference type="ARBA" id="ARBA00022801"/>
    </source>
</evidence>
<feature type="compositionally biased region" description="Low complexity" evidence="3">
    <location>
        <begin position="151"/>
        <end position="164"/>
    </location>
</feature>
<keyword evidence="2" id="KW-0378">Hydrolase</keyword>
<dbReference type="PANTHER" id="PTHR21660:SF1">
    <property type="entry name" value="ACYL-COENZYME A THIOESTERASE 13"/>
    <property type="match status" value="1"/>
</dbReference>
<evidence type="ECO:0000259" key="4">
    <source>
        <dbReference type="Pfam" id="PF03061"/>
    </source>
</evidence>
<comment type="similarity">
    <text evidence="1">Belongs to the thioesterase PaaI family.</text>
</comment>
<protein>
    <recommendedName>
        <fullName evidence="4">Thioesterase domain-containing protein</fullName>
    </recommendedName>
</protein>
<dbReference type="OrthoDB" id="46529at2759"/>
<keyword evidence="6" id="KW-1185">Reference proteome</keyword>